<accession>A0A5N0TH42</accession>
<comment type="caution">
    <text evidence="1">The sequence shown here is derived from an EMBL/GenBank/DDBJ whole genome shotgun (WGS) entry which is preliminary data.</text>
</comment>
<dbReference type="AlphaFoldDB" id="A0A5N0TH42"/>
<evidence type="ECO:0000313" key="2">
    <source>
        <dbReference type="Proteomes" id="UP000326838"/>
    </source>
</evidence>
<dbReference type="EMBL" id="VYUY01000009">
    <property type="protein sequence ID" value="KAA9133778.1"/>
    <property type="molecule type" value="Genomic_DNA"/>
</dbReference>
<sequence length="67" mass="7601">MTNENVLRLIRLVTARPEGLTAAWEPETDRLVIEWADFPESPRTALLRASEAGDDDLNAAIRRFVFC</sequence>
<dbReference type="Proteomes" id="UP000326838">
    <property type="component" value="Unassembled WGS sequence"/>
</dbReference>
<reference evidence="2" key="1">
    <citation type="submission" date="2019-09" db="EMBL/GenBank/DDBJ databases">
        <title>Mumia zhuanghuii sp. nov. isolated from the intestinal contents of plateau pika (Ochotona curzoniae) in the Qinghai-Tibet plateau of China.</title>
        <authorList>
            <person name="Tian Z."/>
        </authorList>
    </citation>
    <scope>NUCLEOTIDE SEQUENCE [LARGE SCALE GENOMIC DNA]</scope>
    <source>
        <strain evidence="2">L-033</strain>
    </source>
</reference>
<gene>
    <name evidence="1" type="ORF">F6B40_08490</name>
</gene>
<dbReference type="RefSeq" id="WP_150893086.1">
    <property type="nucleotide sequence ID" value="NZ_VYUY01000009.1"/>
</dbReference>
<evidence type="ECO:0000313" key="1">
    <source>
        <dbReference type="EMBL" id="KAA9133778.1"/>
    </source>
</evidence>
<protein>
    <submittedName>
        <fullName evidence="1">Uncharacterized protein</fullName>
    </submittedName>
</protein>
<name>A0A5N0TH42_9MICO</name>
<proteinExistence type="predicted"/>
<organism evidence="1 2">
    <name type="scientific">Microbacterium caowuchunii</name>
    <dbReference type="NCBI Taxonomy" id="2614638"/>
    <lineage>
        <taxon>Bacteria</taxon>
        <taxon>Bacillati</taxon>
        <taxon>Actinomycetota</taxon>
        <taxon>Actinomycetes</taxon>
        <taxon>Micrococcales</taxon>
        <taxon>Microbacteriaceae</taxon>
        <taxon>Microbacterium</taxon>
    </lineage>
</organism>
<keyword evidence="2" id="KW-1185">Reference proteome</keyword>